<name>A0ABU8NWA3_9SPHI</name>
<evidence type="ECO:0000313" key="2">
    <source>
        <dbReference type="EMBL" id="MEJ2905523.1"/>
    </source>
</evidence>
<feature type="compositionally biased region" description="Polar residues" evidence="1">
    <location>
        <begin position="1"/>
        <end position="15"/>
    </location>
</feature>
<organism evidence="2 3">
    <name type="scientific">Pedobacter panaciterrae</name>
    <dbReference type="NCBI Taxonomy" id="363849"/>
    <lineage>
        <taxon>Bacteria</taxon>
        <taxon>Pseudomonadati</taxon>
        <taxon>Bacteroidota</taxon>
        <taxon>Sphingobacteriia</taxon>
        <taxon>Sphingobacteriales</taxon>
        <taxon>Sphingobacteriaceae</taxon>
        <taxon>Pedobacter</taxon>
    </lineage>
</organism>
<dbReference type="EMBL" id="JBBEUB010000013">
    <property type="protein sequence ID" value="MEJ2905523.1"/>
    <property type="molecule type" value="Genomic_DNA"/>
</dbReference>
<accession>A0ABU8NWA3</accession>
<proteinExistence type="predicted"/>
<evidence type="ECO:0000256" key="1">
    <source>
        <dbReference type="SAM" id="MobiDB-lite"/>
    </source>
</evidence>
<dbReference type="Proteomes" id="UP001378956">
    <property type="component" value="Unassembled WGS sequence"/>
</dbReference>
<keyword evidence="3" id="KW-1185">Reference proteome</keyword>
<gene>
    <name evidence="2" type="ORF">WAE58_23975</name>
</gene>
<feature type="region of interest" description="Disordered" evidence="1">
    <location>
        <begin position="1"/>
        <end position="23"/>
    </location>
</feature>
<protein>
    <submittedName>
        <fullName evidence="2">Uncharacterized protein</fullName>
    </submittedName>
</protein>
<comment type="caution">
    <text evidence="2">The sequence shown here is derived from an EMBL/GenBank/DDBJ whole genome shotgun (WGS) entry which is preliminary data.</text>
</comment>
<dbReference type="RefSeq" id="WP_172660356.1">
    <property type="nucleotide sequence ID" value="NZ_CBFGNQ010000029.1"/>
</dbReference>
<evidence type="ECO:0000313" key="3">
    <source>
        <dbReference type="Proteomes" id="UP001378956"/>
    </source>
</evidence>
<sequence>MKKQIANKNSTSKNQIPVKKIHDKTGPKKFKILELTNSLTHSAYKAMRKELPKRIGKCINTLDNYSYISTDSKEDIPYHVALEIEKYFCIQPGSLSNLPIQ</sequence>
<reference evidence="2 3" key="1">
    <citation type="submission" date="2024-03" db="EMBL/GenBank/DDBJ databases">
        <title>Sequence of Lycoming College Course Isolates.</title>
        <authorList>
            <person name="Plotts O."/>
            <person name="Newman J."/>
        </authorList>
    </citation>
    <scope>NUCLEOTIDE SEQUENCE [LARGE SCALE GENOMIC DNA]</scope>
    <source>
        <strain evidence="2 3">CJB-3</strain>
    </source>
</reference>